<dbReference type="EMBL" id="AP035785">
    <property type="protein sequence ID" value="BFO70851.1"/>
    <property type="molecule type" value="Genomic_DNA"/>
</dbReference>
<dbReference type="InterPro" id="IPR051806">
    <property type="entry name" value="HAD-like_SPP"/>
</dbReference>
<dbReference type="PRINTS" id="PR00413">
    <property type="entry name" value="HADHALOGNASE"/>
</dbReference>
<dbReference type="Gene3D" id="3.40.50.1000">
    <property type="entry name" value="HAD superfamily/HAD-like"/>
    <property type="match status" value="1"/>
</dbReference>
<dbReference type="CDD" id="cd07505">
    <property type="entry name" value="HAD_BPGM-like"/>
    <property type="match status" value="1"/>
</dbReference>
<dbReference type="InterPro" id="IPR023198">
    <property type="entry name" value="PGP-like_dom2"/>
</dbReference>
<dbReference type="Gene3D" id="1.10.150.240">
    <property type="entry name" value="Putative phosphatase, domain 2"/>
    <property type="match status" value="1"/>
</dbReference>
<accession>A0AB33ISA4</accession>
<dbReference type="InterPro" id="IPR006439">
    <property type="entry name" value="HAD-SF_hydro_IA"/>
</dbReference>
<dbReference type="InterPro" id="IPR023214">
    <property type="entry name" value="HAD_sf"/>
</dbReference>
<gene>
    <name evidence="1" type="ORF">GTC17253_08170</name>
</gene>
<dbReference type="SFLD" id="SFLDS00003">
    <property type="entry name" value="Haloacid_Dehalogenase"/>
    <property type="match status" value="1"/>
</dbReference>
<dbReference type="PANTHER" id="PTHR43481">
    <property type="entry name" value="FRUCTOSE-1-PHOSPHATE PHOSPHATASE"/>
    <property type="match status" value="1"/>
</dbReference>
<proteinExistence type="predicted"/>
<dbReference type="PANTHER" id="PTHR43481:SF4">
    <property type="entry name" value="GLYCEROL-1-PHOSPHATE PHOSPHOHYDROLASE 1-RELATED"/>
    <property type="match status" value="1"/>
</dbReference>
<dbReference type="GO" id="GO:0050308">
    <property type="term" value="F:sugar-phosphatase activity"/>
    <property type="evidence" value="ECO:0007669"/>
    <property type="project" value="TreeGrafter"/>
</dbReference>
<organism evidence="1">
    <name type="scientific">Prevotella sp. GTC17253</name>
    <dbReference type="NCBI Taxonomy" id="3236793"/>
    <lineage>
        <taxon>Bacteria</taxon>
        <taxon>Pseudomonadati</taxon>
        <taxon>Bacteroidota</taxon>
        <taxon>Bacteroidia</taxon>
        <taxon>Bacteroidales</taxon>
        <taxon>Prevotellaceae</taxon>
        <taxon>Prevotella</taxon>
    </lineage>
</organism>
<protein>
    <submittedName>
        <fullName evidence="1">HAD family phosphatase</fullName>
    </submittedName>
</protein>
<sequence>MEELRVALFDLDGVVFDTEPQYTEFWRCECMRYQPDIPNLEQKIKGQTLVEIYDKYFGHVRSEQPQITQRLNKFETQMHFDYLPGVVEFVADLRGHGVRTAVVTSSNRPKMENVYRQHADVADLFDHVFTSEDFTNGKPDPECYLLGAEYFGVSPKACVGLEDSFNGLRSVRSAGMFVVGLATTNPRETILPYSDIVWSDYTNKGYEDLNHAFLQGKQ</sequence>
<dbReference type="NCBIfam" id="TIGR01509">
    <property type="entry name" value="HAD-SF-IA-v3"/>
    <property type="match status" value="1"/>
</dbReference>
<evidence type="ECO:0000313" key="1">
    <source>
        <dbReference type="EMBL" id="BFO70851.1"/>
    </source>
</evidence>
<dbReference type="AlphaFoldDB" id="A0AB33ISA4"/>
<dbReference type="SUPFAM" id="SSF56784">
    <property type="entry name" value="HAD-like"/>
    <property type="match status" value="1"/>
</dbReference>
<dbReference type="InterPro" id="IPR036412">
    <property type="entry name" value="HAD-like_sf"/>
</dbReference>
<dbReference type="Pfam" id="PF00702">
    <property type="entry name" value="Hydrolase"/>
    <property type="match status" value="1"/>
</dbReference>
<reference evidence="1" key="1">
    <citation type="submission" date="2024-07" db="EMBL/GenBank/DDBJ databases">
        <title>Complete genome sequence of Prevotella sp. YM-2024 GTC17253.</title>
        <authorList>
            <person name="Hayashi M."/>
            <person name="Muto Y."/>
            <person name="Tanaka K."/>
            <person name="Niwa H."/>
        </authorList>
    </citation>
    <scope>NUCLEOTIDE SEQUENCE</scope>
    <source>
        <strain evidence="1">GTC17253</strain>
    </source>
</reference>
<name>A0AB33ISA4_9BACT</name>
<dbReference type="SFLD" id="SFLDG01129">
    <property type="entry name" value="C1.5:_HAD__Beta-PGM__Phosphata"/>
    <property type="match status" value="1"/>
</dbReference>